<dbReference type="Gene3D" id="3.40.390.10">
    <property type="entry name" value="Collagenase (Catalytic Domain)"/>
    <property type="match status" value="1"/>
</dbReference>
<dbReference type="GeneID" id="15613672"/>
<dbReference type="GO" id="GO:0008237">
    <property type="term" value="F:metallopeptidase activity"/>
    <property type="evidence" value="ECO:0007669"/>
    <property type="project" value="InterPro"/>
</dbReference>
<dbReference type="EMBL" id="HF679134">
    <property type="protein sequence ID" value="CCU56248.1"/>
    <property type="molecule type" value="Genomic_DNA"/>
</dbReference>
<protein>
    <submittedName>
        <fullName evidence="2">Uncharacterized protein</fullName>
    </submittedName>
</protein>
<organism evidence="2 3">
    <name type="scientific">Mythimna separata entomopoxvirus 'L'</name>
    <dbReference type="NCBI Taxonomy" id="1293572"/>
    <lineage>
        <taxon>Viruses</taxon>
        <taxon>Varidnaviria</taxon>
        <taxon>Bamfordvirae</taxon>
        <taxon>Nucleocytoviricota</taxon>
        <taxon>Pokkesviricetes</taxon>
        <taxon>Chitovirales</taxon>
        <taxon>Poxviridae</taxon>
        <taxon>Entomopoxvirinae</taxon>
        <taxon>Betaentomopoxvirus</taxon>
        <taxon>Betaentomopoxvirus mseparata</taxon>
        <taxon>Mythimna separata entomopoxvirus</taxon>
    </lineage>
</organism>
<evidence type="ECO:0000313" key="3">
    <source>
        <dbReference type="Proteomes" id="UP000792671"/>
    </source>
</evidence>
<evidence type="ECO:0000313" key="2">
    <source>
        <dbReference type="EMBL" id="CCU56248.1"/>
    </source>
</evidence>
<dbReference type="OrthoDB" id="27586at10239"/>
<gene>
    <name evidence="2" type="ORF">MYSEV_050</name>
</gene>
<dbReference type="InterPro" id="IPR024079">
    <property type="entry name" value="MetalloPept_cat_dom_sf"/>
</dbReference>
<dbReference type="RefSeq" id="YP_008003567.1">
    <property type="nucleotide sequence ID" value="NC_021246.1"/>
</dbReference>
<sequence length="430" mass="51869">MHYTQYTRSDRKKNTKIYKYYKYIIFILFIIIVFFLLFGGINIFIYINITRHNNTINNNPKHINNTIYYIPKHINNSINNNPKHINNTISYIPKHINNTISYIPKHINNSISYIPKHINNSINNNPKHINNTINNNPKHINNTINNNPKHINNTINNNPKHINNTINNNLNNLTYFWNNGSKYQSIIKFYKKNKKFCKFKYITWKYTPNTFINIDNILLEKLSELAINAWQEITYNYIYFIKINESNVESDIEFRVLDNNIDNIYKMHNGIAATTLNNKYIYINFNIYKNLNLSQKVIMLIHEIGHSIGLYDNMHSESIMYFSLNKKYINMLYLTEEIDDISIVDIQRIYNCNLEYYILKSINIIPKMWKYNNITNIWYKTENNKIKNSNIFKYKDTWKIKYTMVLILYGIIEPDYGIYIKNKYIKYYYY</sequence>
<name>A0A916KQ00_9POXV</name>
<dbReference type="Proteomes" id="UP000792671">
    <property type="component" value="Genome"/>
</dbReference>
<keyword evidence="1" id="KW-1133">Transmembrane helix</keyword>
<keyword evidence="3" id="KW-1185">Reference proteome</keyword>
<dbReference type="SUPFAM" id="SSF55486">
    <property type="entry name" value="Metalloproteases ('zincins'), catalytic domain"/>
    <property type="match status" value="1"/>
</dbReference>
<evidence type="ECO:0000256" key="1">
    <source>
        <dbReference type="SAM" id="Phobius"/>
    </source>
</evidence>
<keyword evidence="1" id="KW-0812">Transmembrane</keyword>
<reference evidence="2 3" key="1">
    <citation type="journal article" date="2013" name="J. Virol.">
        <title>New Insights into the Evolution of Entomopoxvirinae from the Complete Genome Sequences of Four Entomopoxviruses Infecting Adoxophyes honmai, Choristoneura biennis, Choristoneura rosaceana, and Mythimna separata.</title>
        <authorList>
            <person name="Theze J."/>
            <person name="Takatsuka J."/>
            <person name="Li Z."/>
            <person name="Gallais J."/>
            <person name="Doucet D."/>
            <person name="Arif B."/>
            <person name="Nakai M."/>
            <person name="Herniou E.A."/>
        </authorList>
    </citation>
    <scope>NUCLEOTIDE SEQUENCE [LARGE SCALE GENOMIC DNA]</scope>
</reference>
<proteinExistence type="predicted"/>
<accession>A0A916KQ00</accession>
<keyword evidence="1" id="KW-0472">Membrane</keyword>
<feature type="transmembrane region" description="Helical" evidence="1">
    <location>
        <begin position="20"/>
        <end position="47"/>
    </location>
</feature>
<dbReference type="KEGG" id="vg:15613672"/>